<accession>A0ABU5CFE8</accession>
<dbReference type="EMBL" id="JAROCA020000001">
    <property type="protein sequence ID" value="MDY0404245.1"/>
    <property type="molecule type" value="Genomic_DNA"/>
</dbReference>
<evidence type="ECO:0000313" key="1">
    <source>
        <dbReference type="EMBL" id="MDY0404245.1"/>
    </source>
</evidence>
<proteinExistence type="predicted"/>
<sequence length="81" mass="8713">MSLGINLGTLKANSVQNNASITIGPALHNSHSVQMKLFGNNISIGDYSPPSAVFNNQVDDRDLVDQSLVGNSDRTYYSDTL</sequence>
<organism evidence="1 2">
    <name type="scientific">Tigheibacillus jepli</name>
    <dbReference type="NCBI Taxonomy" id="3035914"/>
    <lineage>
        <taxon>Bacteria</taxon>
        <taxon>Bacillati</taxon>
        <taxon>Bacillota</taxon>
        <taxon>Bacilli</taxon>
        <taxon>Bacillales</taxon>
        <taxon>Bacillaceae</taxon>
        <taxon>Tigheibacillus</taxon>
    </lineage>
</organism>
<protein>
    <submittedName>
        <fullName evidence="1">Spore germination protein</fullName>
    </submittedName>
</protein>
<dbReference type="Proteomes" id="UP001228376">
    <property type="component" value="Unassembled WGS sequence"/>
</dbReference>
<reference evidence="1 2" key="1">
    <citation type="submission" date="2023-10" db="EMBL/GenBank/DDBJ databases">
        <title>179-bfca-hs.</title>
        <authorList>
            <person name="Miliotis G."/>
            <person name="Sengupta P."/>
            <person name="Hameed A."/>
            <person name="Chuvochina M."/>
            <person name="Mcdonagh F."/>
            <person name="Simpson A.C."/>
            <person name="Singh N.K."/>
            <person name="Rekha P.D."/>
            <person name="Raman K."/>
            <person name="Hugenholtz P."/>
            <person name="Venkateswaran K."/>
        </authorList>
    </citation>
    <scope>NUCLEOTIDE SEQUENCE [LARGE SCALE GENOMIC DNA]</scope>
    <source>
        <strain evidence="1 2">179-BFC-A-HS</strain>
    </source>
</reference>
<name>A0ABU5CFE8_9BACI</name>
<evidence type="ECO:0000313" key="2">
    <source>
        <dbReference type="Proteomes" id="UP001228376"/>
    </source>
</evidence>
<dbReference type="InterPro" id="IPR019618">
    <property type="entry name" value="Spore_germination_GerPA"/>
</dbReference>
<comment type="caution">
    <text evidence="1">The sequence shown here is derived from an EMBL/GenBank/DDBJ whole genome shotgun (WGS) entry which is preliminary data.</text>
</comment>
<dbReference type="Pfam" id="PF10676">
    <property type="entry name" value="gerPA"/>
    <property type="match status" value="1"/>
</dbReference>
<keyword evidence="2" id="KW-1185">Reference proteome</keyword>
<dbReference type="RefSeq" id="WP_306068269.1">
    <property type="nucleotide sequence ID" value="NZ_JAROCA020000001.1"/>
</dbReference>
<gene>
    <name evidence="1" type="ORF">P5G51_001400</name>
</gene>